<evidence type="ECO:0000256" key="1">
    <source>
        <dbReference type="SAM" id="Phobius"/>
    </source>
</evidence>
<keyword evidence="1" id="KW-1133">Transmembrane helix</keyword>
<name>A0A8S4H9G8_PLAVI</name>
<dbReference type="Pfam" id="PF05795">
    <property type="entry name" value="Plasmodium_Vir"/>
    <property type="match status" value="1"/>
</dbReference>
<sequence length="317" mass="36898">MCSKRPNEESYEFFENIEDYIKKAKSAEDTSTLPNSESKCNDFMRASGSYFTDRETAEIICKQFIKLYVSLDNVNCVQNRDPTLKKCSEFLNYWINFKFRESMKNEDDCVPDVYDHLEVQFTGDDDFKMSISNIYIYDMNNDDLYKMNILYSLYQNYSKLKNIIENKSGSEKPSLLPHSTACCADYIEAKYICNGDNNDENIFCEKLKNFQTKYDALYQNFDGKRSQFSDNLLKLEECPNPKIITTAVTGSIIGLIPLLGVLYKFTPMGQMFRSKKGIMNNDISNNDEEMTNISLIEQENEPLRFKQGTYNIKYQSL</sequence>
<dbReference type="Proteomes" id="UP000779233">
    <property type="component" value="Unassembled WGS sequence"/>
</dbReference>
<organism evidence="2 3">
    <name type="scientific">Plasmodium vivax</name>
    <name type="common">malaria parasite P. vivax</name>
    <dbReference type="NCBI Taxonomy" id="5855"/>
    <lineage>
        <taxon>Eukaryota</taxon>
        <taxon>Sar</taxon>
        <taxon>Alveolata</taxon>
        <taxon>Apicomplexa</taxon>
        <taxon>Aconoidasida</taxon>
        <taxon>Haemosporida</taxon>
        <taxon>Plasmodiidae</taxon>
        <taxon>Plasmodium</taxon>
        <taxon>Plasmodium (Plasmodium)</taxon>
    </lineage>
</organism>
<dbReference type="InterPro" id="IPR008780">
    <property type="entry name" value="Plasmodium_Vir"/>
</dbReference>
<gene>
    <name evidence="2" type="ORF">PVW1_120015000</name>
</gene>
<proteinExistence type="predicted"/>
<evidence type="ECO:0000313" key="3">
    <source>
        <dbReference type="Proteomes" id="UP000779233"/>
    </source>
</evidence>
<accession>A0A8S4H9G8</accession>
<keyword evidence="1" id="KW-0472">Membrane</keyword>
<protein>
    <submittedName>
        <fullName evidence="2">(malaria parasite P. vivax) hypothetical protein</fullName>
    </submittedName>
</protein>
<dbReference type="EMBL" id="CAJZCX010000004">
    <property type="protein sequence ID" value="CAG9473100.1"/>
    <property type="molecule type" value="Genomic_DNA"/>
</dbReference>
<dbReference type="VEuPathDB" id="PlasmoDB:PVPAM_110061400"/>
<keyword evidence="1" id="KW-0812">Transmembrane</keyword>
<comment type="caution">
    <text evidence="2">The sequence shown here is derived from an EMBL/GenBank/DDBJ whole genome shotgun (WGS) entry which is preliminary data.</text>
</comment>
<evidence type="ECO:0000313" key="2">
    <source>
        <dbReference type="EMBL" id="CAG9473100.1"/>
    </source>
</evidence>
<reference evidence="2" key="1">
    <citation type="submission" date="2021-09" db="EMBL/GenBank/DDBJ databases">
        <authorList>
            <consortium name="Pathogen Informatics"/>
        </authorList>
    </citation>
    <scope>NUCLEOTIDE SEQUENCE</scope>
    <source>
        <strain evidence="2">PvW1</strain>
    </source>
</reference>
<dbReference type="AlphaFoldDB" id="A0A8S4H9G8"/>
<feature type="transmembrane region" description="Helical" evidence="1">
    <location>
        <begin position="243"/>
        <end position="266"/>
    </location>
</feature>